<dbReference type="AlphaFoldDB" id="A0A7R8VPR7"/>
<name>A0A7R8VPR7_TIMDO</name>
<sequence length="1223" mass="142202">MSDQLIAQFHNLSGKTAGEKFKNLNSFEQTLRSFSDKASELGLIIASIRPRDNFEKLLKGKLIDTFKQPEQVVEVLKSDERLFIHQVLRCDWFFGGFDTVDKCGEFVSDVFPHISLKTRLKVIHSFSLCIKDATIAEAFFEAIRSRYTIHQAVPLLLCCRETFVQHIIDTYTGRLNFSTRQLLTMATKYPNFVALYLENRACFSEHHKVLHYLADKNTPLFMKMYEKHTNNIGRFKLGRRATEKVIKTDLAAVVKSAKKYLVIFNQKYYHKYFTKQQFRDFFKALFPDTKMDVSFFLDGGHFHTLLSHLSVEERLRLQLECFREVYGEELLDQMELLSKKLLRDLSPEQRDRCTEAKIAWCEEKEIDGTEWIPYLVTRKSSPKLKKLLREAANLDERIKLLLCLVETCDVNRDMDALADVLKLLVSRYRNDDYNLRSKVFRFVIDTFDLLALTDQHINTLEELFEIFVVNDELRNDLFFNKTPIEKFLHYKLLKNQNIDKQIDNMIRLVSQMYLNAYTKEWNLLSLPPMYEKRCLERFVERIPSFPTLSVSLLIAAMSLEYSFQDWNERHTDDPMSAVNYPWIMSQFKEESATDNEGYKETLQTFLQPDKAAMEVIFPDYEPPIPEIVKDLKYFLQMDPKTLYANINEVMEYVLDKRIVCYKRLFTIWNLLSFLNVNEIVANICTATLNDDSKEQSQRQNSIYVLSYLVDEDSFSRAVAALCPSSDKVDLLGADSKEMMTLRKTIANNFKNINPWHHYDLILKFCKGDYLKLVQGSLVSICCDISELRVVEFLKKLANNPVSVKKHAIRLSCLVMPSAQTIELLSSMWRAEKNTSIREVVYDQVFHFFKTEPLQNRYLLLKLCLETLNIDDKNIFSKMASDADIPLEYKSDYIQLCWNKLHNLHLQGAKTMPFVEQLFECLSSDRIAMLPHEFCDGIVERYVLKPDVPFGNTPLNFCADYLLCSPSLDVLNVRITVVMKQVKVLAGSISAGLPSVAYTFIDIFCSKSCKLRDKFGLFGQLLSRFLAEWKVCVTPVRDFRSYLLLTFTSVYHDTFRGGDFAELGKRLGPTVDHILQEFGPEVLQLVSEILKEFVNQITNEQEDEFKIIEGLLRGDVSDPVCILGALLLPRYVQTASLRQSFIAIVAKLDKKNKTVQIFLKDLHTKSVYESVLYLASRHTKSVYESVLYLASRHTKSDYEFVLYLTSRHTKFDYESVFVFDIEAH</sequence>
<protein>
    <submittedName>
        <fullName evidence="1">Uncharacterized protein</fullName>
    </submittedName>
</protein>
<evidence type="ECO:0000313" key="1">
    <source>
        <dbReference type="EMBL" id="CAD7202470.1"/>
    </source>
</evidence>
<dbReference type="EMBL" id="OA569412">
    <property type="protein sequence ID" value="CAD7202470.1"/>
    <property type="molecule type" value="Genomic_DNA"/>
</dbReference>
<gene>
    <name evidence="1" type="ORF">TDIB3V08_LOCUS8652</name>
</gene>
<reference evidence="1" key="1">
    <citation type="submission" date="2020-11" db="EMBL/GenBank/DDBJ databases">
        <authorList>
            <person name="Tran Van P."/>
        </authorList>
    </citation>
    <scope>NUCLEOTIDE SEQUENCE</scope>
</reference>
<proteinExistence type="predicted"/>
<accession>A0A7R8VPR7</accession>
<organism evidence="1">
    <name type="scientific">Timema douglasi</name>
    <name type="common">Walking stick</name>
    <dbReference type="NCBI Taxonomy" id="61478"/>
    <lineage>
        <taxon>Eukaryota</taxon>
        <taxon>Metazoa</taxon>
        <taxon>Ecdysozoa</taxon>
        <taxon>Arthropoda</taxon>
        <taxon>Hexapoda</taxon>
        <taxon>Insecta</taxon>
        <taxon>Pterygota</taxon>
        <taxon>Neoptera</taxon>
        <taxon>Polyneoptera</taxon>
        <taxon>Phasmatodea</taxon>
        <taxon>Timematodea</taxon>
        <taxon>Timematoidea</taxon>
        <taxon>Timematidae</taxon>
        <taxon>Timema</taxon>
    </lineage>
</organism>